<comment type="catalytic activity">
    <reaction evidence="9">
        <text>a 5'-end NAD(+)-phospho-ribonucleoside in mRNA + H2O = a 5'-end phospho-adenosine-phospho-ribonucleoside in mRNA + beta-nicotinamide D-ribonucleotide + 2 H(+)</text>
        <dbReference type="Rhea" id="RHEA:60876"/>
        <dbReference type="Rhea" id="RHEA-COMP:15698"/>
        <dbReference type="Rhea" id="RHEA-COMP:15719"/>
        <dbReference type="ChEBI" id="CHEBI:14649"/>
        <dbReference type="ChEBI" id="CHEBI:15377"/>
        <dbReference type="ChEBI" id="CHEBI:15378"/>
        <dbReference type="ChEBI" id="CHEBI:144029"/>
        <dbReference type="ChEBI" id="CHEBI:144051"/>
    </reaction>
    <physiologicalReaction direction="left-to-right" evidence="9">
        <dbReference type="Rhea" id="RHEA:60877"/>
    </physiologicalReaction>
</comment>
<comment type="similarity">
    <text evidence="3">Belongs to the Nudix hydrolase family. NudC subfamily.</text>
</comment>
<evidence type="ECO:0000313" key="10">
    <source>
        <dbReference type="EMBL" id="QAU52901.1"/>
    </source>
</evidence>
<dbReference type="Proteomes" id="UP000288929">
    <property type="component" value="Chromosome"/>
</dbReference>
<dbReference type="GO" id="GO:0006742">
    <property type="term" value="P:NADP+ catabolic process"/>
    <property type="evidence" value="ECO:0007669"/>
    <property type="project" value="TreeGrafter"/>
</dbReference>
<keyword evidence="5" id="KW-0479">Metal-binding</keyword>
<dbReference type="AlphaFoldDB" id="A0A410WAB7"/>
<evidence type="ECO:0000313" key="11">
    <source>
        <dbReference type="Proteomes" id="UP000288929"/>
    </source>
</evidence>
<dbReference type="GO" id="GO:0035529">
    <property type="term" value="F:NADH pyrophosphatase activity"/>
    <property type="evidence" value="ECO:0007669"/>
    <property type="project" value="TreeGrafter"/>
</dbReference>
<sequence length="234" mass="26019">MPQKQWIVGPAGELPVDADGQPVASYSDQPAQPHPKVRRVSAEEVRALTGRAQRCFDPESLKVVAHLTNEENLQFDPLSGLPLQAHPTRAGVRRTAEGAMVFPRIDPAVIGRVQLADSNYILLGRNAQRSEYFSLIAGYVDLGETFEQAFAREVLEESGRRLTQVQYLRSQPWPFSSSIMVGMHAITEDEDPIRSTDGELLETRWLSPDELRRGVVPLPAEGSIAHALIQEWCL</sequence>
<dbReference type="KEGG" id="cpeg:CPELA_08230"/>
<evidence type="ECO:0000256" key="3">
    <source>
        <dbReference type="ARBA" id="ARBA00009595"/>
    </source>
</evidence>
<reference evidence="10 11" key="1">
    <citation type="submission" date="2019-01" db="EMBL/GenBank/DDBJ databases">
        <authorList>
            <person name="Ruckert C."/>
            <person name="Busche T."/>
            <person name="Kalinowski J."/>
        </authorList>
    </citation>
    <scope>NUCLEOTIDE SEQUENCE [LARGE SCALE GENOMIC DNA]</scope>
    <source>
        <strain evidence="10 11">136/3</strain>
    </source>
</reference>
<evidence type="ECO:0000256" key="2">
    <source>
        <dbReference type="ARBA" id="ARBA00001947"/>
    </source>
</evidence>
<evidence type="ECO:0000256" key="5">
    <source>
        <dbReference type="ARBA" id="ARBA00022723"/>
    </source>
</evidence>
<dbReference type="InterPro" id="IPR020084">
    <property type="entry name" value="NUDIX_hydrolase_CS"/>
</dbReference>
<dbReference type="GO" id="GO:0110153">
    <property type="term" value="F:RNA NAD-cap (NMN-forming) hydrolase activity"/>
    <property type="evidence" value="ECO:0007669"/>
    <property type="project" value="RHEA"/>
</dbReference>
<organism evidence="10 11">
    <name type="scientific">Corynebacterium pelargi</name>
    <dbReference type="NCBI Taxonomy" id="1471400"/>
    <lineage>
        <taxon>Bacteria</taxon>
        <taxon>Bacillati</taxon>
        <taxon>Actinomycetota</taxon>
        <taxon>Actinomycetes</taxon>
        <taxon>Mycobacteriales</taxon>
        <taxon>Corynebacteriaceae</taxon>
        <taxon>Corynebacterium</taxon>
    </lineage>
</organism>
<comment type="cofactor">
    <cofactor evidence="1">
        <name>Mg(2+)</name>
        <dbReference type="ChEBI" id="CHEBI:18420"/>
    </cofactor>
</comment>
<proteinExistence type="inferred from homology"/>
<dbReference type="InterPro" id="IPR015797">
    <property type="entry name" value="NUDIX_hydrolase-like_dom_sf"/>
</dbReference>
<dbReference type="Gene3D" id="3.90.79.10">
    <property type="entry name" value="Nucleoside Triphosphate Pyrophosphohydrolase"/>
    <property type="match status" value="1"/>
</dbReference>
<keyword evidence="11" id="KW-1185">Reference proteome</keyword>
<dbReference type="InterPro" id="IPR050241">
    <property type="entry name" value="NAD-cap_RNA_hydrolase_NudC"/>
</dbReference>
<evidence type="ECO:0000256" key="8">
    <source>
        <dbReference type="ARBA" id="ARBA00023027"/>
    </source>
</evidence>
<dbReference type="RefSeq" id="WP_128890284.1">
    <property type="nucleotide sequence ID" value="NZ_BMCX01000002.1"/>
</dbReference>
<dbReference type="PANTHER" id="PTHR42904">
    <property type="entry name" value="NUDIX HYDROLASE, NUDC SUBFAMILY"/>
    <property type="match status" value="1"/>
</dbReference>
<keyword evidence="7" id="KW-0460">Magnesium</keyword>
<dbReference type="InterPro" id="IPR049734">
    <property type="entry name" value="NudC-like_C"/>
</dbReference>
<name>A0A410WAB7_9CORY</name>
<evidence type="ECO:0000256" key="6">
    <source>
        <dbReference type="ARBA" id="ARBA00022801"/>
    </source>
</evidence>
<evidence type="ECO:0000256" key="9">
    <source>
        <dbReference type="ARBA" id="ARBA00023679"/>
    </source>
</evidence>
<dbReference type="EC" id="3.6.1.22" evidence="4"/>
<evidence type="ECO:0000256" key="1">
    <source>
        <dbReference type="ARBA" id="ARBA00001946"/>
    </source>
</evidence>
<accession>A0A410WAB7</accession>
<comment type="cofactor">
    <cofactor evidence="2">
        <name>Zn(2+)</name>
        <dbReference type="ChEBI" id="CHEBI:29105"/>
    </cofactor>
</comment>
<gene>
    <name evidence="10" type="primary">nudC</name>
    <name evidence="10" type="ORF">CPELA_08230</name>
</gene>
<dbReference type="GO" id="GO:0046872">
    <property type="term" value="F:metal ion binding"/>
    <property type="evidence" value="ECO:0007669"/>
    <property type="project" value="UniProtKB-KW"/>
</dbReference>
<dbReference type="GO" id="GO:0005829">
    <property type="term" value="C:cytosol"/>
    <property type="evidence" value="ECO:0007669"/>
    <property type="project" value="TreeGrafter"/>
</dbReference>
<keyword evidence="8" id="KW-0520">NAD</keyword>
<evidence type="ECO:0000256" key="4">
    <source>
        <dbReference type="ARBA" id="ARBA00012381"/>
    </source>
</evidence>
<keyword evidence="6 10" id="KW-0378">Hydrolase</keyword>
<protein>
    <recommendedName>
        <fullName evidence="4">NAD(+) diphosphatase</fullName>
        <ecNumber evidence="4">3.6.1.22</ecNumber>
    </recommendedName>
</protein>
<dbReference type="PROSITE" id="PS51462">
    <property type="entry name" value="NUDIX"/>
    <property type="match status" value="1"/>
</dbReference>
<dbReference type="OrthoDB" id="9791656at2"/>
<evidence type="ECO:0000256" key="7">
    <source>
        <dbReference type="ARBA" id="ARBA00022842"/>
    </source>
</evidence>
<dbReference type="EMBL" id="CP035299">
    <property type="protein sequence ID" value="QAU52901.1"/>
    <property type="molecule type" value="Genomic_DNA"/>
</dbReference>
<dbReference type="SUPFAM" id="SSF55811">
    <property type="entry name" value="Nudix"/>
    <property type="match status" value="1"/>
</dbReference>
<dbReference type="PANTHER" id="PTHR42904:SF6">
    <property type="entry name" value="NAD-CAPPED RNA HYDROLASE NUDT12"/>
    <property type="match status" value="1"/>
</dbReference>
<dbReference type="GO" id="GO:0019677">
    <property type="term" value="P:NAD+ catabolic process"/>
    <property type="evidence" value="ECO:0007669"/>
    <property type="project" value="TreeGrafter"/>
</dbReference>
<dbReference type="CDD" id="cd03429">
    <property type="entry name" value="NUDIX_NADH_pyrophosphatase_Nudt13"/>
    <property type="match status" value="1"/>
</dbReference>
<dbReference type="Pfam" id="PF00293">
    <property type="entry name" value="NUDIX"/>
    <property type="match status" value="1"/>
</dbReference>
<dbReference type="PROSITE" id="PS00893">
    <property type="entry name" value="NUDIX_BOX"/>
    <property type="match status" value="1"/>
</dbReference>
<dbReference type="InterPro" id="IPR000086">
    <property type="entry name" value="NUDIX_hydrolase_dom"/>
</dbReference>